<protein>
    <submittedName>
        <fullName evidence="3">Alkanesulfonate monooxygenase SsuD/methylene tetrahydromethanopterin reductase-like flavin-dependent oxidoreductase (Luciferase family)</fullName>
    </submittedName>
</protein>
<dbReference type="EMBL" id="JAGINY010000001">
    <property type="protein sequence ID" value="MBP2332923.1"/>
    <property type="molecule type" value="Genomic_DNA"/>
</dbReference>
<feature type="region of interest" description="Disordered" evidence="1">
    <location>
        <begin position="335"/>
        <end position="354"/>
    </location>
</feature>
<dbReference type="Pfam" id="PF00296">
    <property type="entry name" value="Bac_luciferase"/>
    <property type="match status" value="1"/>
</dbReference>
<evidence type="ECO:0000256" key="1">
    <source>
        <dbReference type="SAM" id="MobiDB-lite"/>
    </source>
</evidence>
<evidence type="ECO:0000259" key="2">
    <source>
        <dbReference type="Pfam" id="PF00296"/>
    </source>
</evidence>
<comment type="caution">
    <text evidence="3">The sequence shown here is derived from an EMBL/GenBank/DDBJ whole genome shotgun (WGS) entry which is preliminary data.</text>
</comment>
<gene>
    <name evidence="3" type="ORF">JOF33_001622</name>
</gene>
<keyword evidence="4" id="KW-1185">Reference proteome</keyword>
<accession>A0ABS4U8E1</accession>
<reference evidence="3 4" key="1">
    <citation type="submission" date="2021-03" db="EMBL/GenBank/DDBJ databases">
        <title>Sequencing the genomes of 1000 actinobacteria strains.</title>
        <authorList>
            <person name="Klenk H.-P."/>
        </authorList>
    </citation>
    <scope>NUCLEOTIDE SEQUENCE [LARGE SCALE GENOMIC DNA]</scope>
    <source>
        <strain evidence="3 4">DSM 44506</strain>
    </source>
</reference>
<evidence type="ECO:0000313" key="3">
    <source>
        <dbReference type="EMBL" id="MBP2332923.1"/>
    </source>
</evidence>
<dbReference type="PANTHER" id="PTHR30137">
    <property type="entry name" value="LUCIFERASE-LIKE MONOOXYGENASE"/>
    <property type="match status" value="1"/>
</dbReference>
<dbReference type="PANTHER" id="PTHR30137:SF15">
    <property type="entry name" value="BLL6902 PROTEIN"/>
    <property type="match status" value="1"/>
</dbReference>
<sequence length="354" mass="38200">MDMKSFGFLSFGHYGSPGSGHDAADMLTQAVELSVAADEIGVNGAYFRVHHFARQAASPMPLLSAIAARTKHIEVGTGVIDMRYENPLYLAEEAGALDLLSGGRVALGVSRGSPEPALRGWEAFGYDGSTDPRGADIAREKFDLFLRAVRGERLATADPAQFGPNQYLRVEPHSPGLASRIWWGAGSRDTAEWAARQGVNLMSSTLLTEATGDSFASLQAEQIARYRAAWAEAGHEWTPRVSVSRSVFPIMTDVDRQLFIREAQGRDQIGVIDGFRSTFGKSYAGEPDQLVEALLADEAVMSADTLMLTIPSQLGVDYNLHLLSAFAEHVAPELGWRPGSEGPTTGYPTDEIPG</sequence>
<feature type="domain" description="Luciferase-like" evidence="2">
    <location>
        <begin position="8"/>
        <end position="252"/>
    </location>
</feature>
<dbReference type="InterPro" id="IPR036661">
    <property type="entry name" value="Luciferase-like_sf"/>
</dbReference>
<proteinExistence type="predicted"/>
<dbReference type="Proteomes" id="UP001519305">
    <property type="component" value="Unassembled WGS sequence"/>
</dbReference>
<name>A0ABS4U8E1_9CORY</name>
<dbReference type="Gene3D" id="3.20.20.30">
    <property type="entry name" value="Luciferase-like domain"/>
    <property type="match status" value="1"/>
</dbReference>
<dbReference type="CDD" id="cd00347">
    <property type="entry name" value="Flavin_utilizing_monoxygenases"/>
    <property type="match status" value="1"/>
</dbReference>
<evidence type="ECO:0000313" key="4">
    <source>
        <dbReference type="Proteomes" id="UP001519305"/>
    </source>
</evidence>
<dbReference type="SUPFAM" id="SSF51679">
    <property type="entry name" value="Bacterial luciferase-like"/>
    <property type="match status" value="1"/>
</dbReference>
<dbReference type="InterPro" id="IPR011251">
    <property type="entry name" value="Luciferase-like_dom"/>
</dbReference>
<organism evidence="3 4">
    <name type="scientific">Corynebacterium freneyi</name>
    <dbReference type="NCBI Taxonomy" id="134034"/>
    <lineage>
        <taxon>Bacteria</taxon>
        <taxon>Bacillati</taxon>
        <taxon>Actinomycetota</taxon>
        <taxon>Actinomycetes</taxon>
        <taxon>Mycobacteriales</taxon>
        <taxon>Corynebacteriaceae</taxon>
        <taxon>Corynebacterium</taxon>
    </lineage>
</organism>
<dbReference type="InterPro" id="IPR050766">
    <property type="entry name" value="Bact_Lucif_Oxidored"/>
</dbReference>